<accession>A0AAP0KCT3</accession>
<comment type="domain">
    <text evidence="4">Histidine-containing phosphotransfer domain (HPt) contains an active histidine that mediates the phosphotransfer.</text>
</comment>
<organism evidence="6 7">
    <name type="scientific">Stephania cephalantha</name>
    <dbReference type="NCBI Taxonomy" id="152367"/>
    <lineage>
        <taxon>Eukaryota</taxon>
        <taxon>Viridiplantae</taxon>
        <taxon>Streptophyta</taxon>
        <taxon>Embryophyta</taxon>
        <taxon>Tracheophyta</taxon>
        <taxon>Spermatophyta</taxon>
        <taxon>Magnoliopsida</taxon>
        <taxon>Ranunculales</taxon>
        <taxon>Menispermaceae</taxon>
        <taxon>Menispermoideae</taxon>
        <taxon>Cissampelideae</taxon>
        <taxon>Stephania</taxon>
    </lineage>
</organism>
<dbReference type="GO" id="GO:0009927">
    <property type="term" value="F:histidine phosphotransfer kinase activity"/>
    <property type="evidence" value="ECO:0007669"/>
    <property type="project" value="UniProtKB-UniRule"/>
</dbReference>
<dbReference type="AlphaFoldDB" id="A0AAP0KCT3"/>
<evidence type="ECO:0000259" key="5">
    <source>
        <dbReference type="PROSITE" id="PS50894"/>
    </source>
</evidence>
<evidence type="ECO:0000313" key="7">
    <source>
        <dbReference type="Proteomes" id="UP001419268"/>
    </source>
</evidence>
<name>A0AAP0KCT3_9MAGN</name>
<dbReference type="FunFam" id="1.20.120.160:FF:000005">
    <property type="entry name" value="Histidine-containing phosphotransfer protein 4"/>
    <property type="match status" value="1"/>
</dbReference>
<dbReference type="EMBL" id="JBBNAG010000003">
    <property type="protein sequence ID" value="KAK9149343.1"/>
    <property type="molecule type" value="Genomic_DNA"/>
</dbReference>
<protein>
    <recommendedName>
        <fullName evidence="4">Histidine-containing phosphotransfer protein</fullName>
    </recommendedName>
</protein>
<dbReference type="Proteomes" id="UP001419268">
    <property type="component" value="Unassembled WGS sequence"/>
</dbReference>
<evidence type="ECO:0000256" key="2">
    <source>
        <dbReference type="ARBA" id="ARBA00023012"/>
    </source>
</evidence>
<keyword evidence="2 4" id="KW-0902">Two-component regulatory system</keyword>
<dbReference type="GO" id="GO:0043424">
    <property type="term" value="F:protein histidine kinase binding"/>
    <property type="evidence" value="ECO:0007669"/>
    <property type="project" value="UniProtKB-UniRule"/>
</dbReference>
<dbReference type="SUPFAM" id="SSF47226">
    <property type="entry name" value="Histidine-containing phosphotransfer domain, HPT domain"/>
    <property type="match status" value="1"/>
</dbReference>
<dbReference type="PANTHER" id="PTHR28242">
    <property type="entry name" value="PHOSPHORELAY INTERMEDIATE PROTEIN YPD1"/>
    <property type="match status" value="1"/>
</dbReference>
<keyword evidence="3" id="KW-0597">Phosphoprotein</keyword>
<reference evidence="6 7" key="1">
    <citation type="submission" date="2024-01" db="EMBL/GenBank/DDBJ databases">
        <title>Genome assemblies of Stephania.</title>
        <authorList>
            <person name="Yang L."/>
        </authorList>
    </citation>
    <scope>NUCLEOTIDE SEQUENCE [LARGE SCALE GENOMIC DNA]</scope>
    <source>
        <strain evidence="6">JXDWG</strain>
        <tissue evidence="6">Leaf</tissue>
    </source>
</reference>
<comment type="subcellular location">
    <subcellularLocation>
        <location evidence="4">Cytoplasm</location>
        <location evidence="4">Cytosol</location>
    </subcellularLocation>
    <subcellularLocation>
        <location evidence="4">Nucleus</location>
    </subcellularLocation>
</comment>
<dbReference type="GO" id="GO:0005634">
    <property type="term" value="C:nucleus"/>
    <property type="evidence" value="ECO:0007669"/>
    <property type="project" value="UniProtKB-SubCell"/>
</dbReference>
<evidence type="ECO:0000256" key="4">
    <source>
        <dbReference type="RuleBase" id="RU369004"/>
    </source>
</evidence>
<dbReference type="InterPro" id="IPR008207">
    <property type="entry name" value="Sig_transdc_His_kin_Hpt_dom"/>
</dbReference>
<dbReference type="InterPro" id="IPR045871">
    <property type="entry name" value="AHP1-5/YPD1"/>
</dbReference>
<keyword evidence="1 4" id="KW-0932">Cytokinin signaling pathway</keyword>
<comment type="function">
    <text evidence="4">Functions as a two-component phosphorelay mediators between cytokinin sensor histidine kinases and response regulators (B-type ARRs). Plays an important role in propagating cytokinin signal transduction.</text>
</comment>
<dbReference type="PROSITE" id="PS50894">
    <property type="entry name" value="HPT"/>
    <property type="match status" value="1"/>
</dbReference>
<dbReference type="InterPro" id="IPR036641">
    <property type="entry name" value="HPT_dom_sf"/>
</dbReference>
<evidence type="ECO:0000256" key="3">
    <source>
        <dbReference type="PROSITE-ProRule" id="PRU00110"/>
    </source>
</evidence>
<keyword evidence="7" id="KW-1185">Reference proteome</keyword>
<evidence type="ECO:0000313" key="6">
    <source>
        <dbReference type="EMBL" id="KAK9149343.1"/>
    </source>
</evidence>
<sequence length="200" mass="22797">MGSNQLKTQLATMRDALFKQGYLDEQFIQLEELQDDANPNFVEEVVTLFFRDSVRLINSVEQALEKTPPEFDKLDKYMHQFKGSSSSIGAAKVKSETSLFREYCKQGNAEGCVRTFQQVKKEYTTLRKKLETYFQMARQAGPGESASRPKLRFQVYPVVGVLASVFLTSFKLYKSTLSEQNNASSYVLFLLMSVSIMCEV</sequence>
<proteinExistence type="predicted"/>
<dbReference type="GO" id="GO:0009736">
    <property type="term" value="P:cytokinin-activated signaling pathway"/>
    <property type="evidence" value="ECO:0007669"/>
    <property type="project" value="UniProtKB-KW"/>
</dbReference>
<dbReference type="GO" id="GO:0000160">
    <property type="term" value="P:phosphorelay signal transduction system"/>
    <property type="evidence" value="ECO:0007669"/>
    <property type="project" value="UniProtKB-UniRule"/>
</dbReference>
<feature type="modified residue" description="Phosphohistidine" evidence="3">
    <location>
        <position position="79"/>
    </location>
</feature>
<dbReference type="GO" id="GO:0005829">
    <property type="term" value="C:cytosol"/>
    <property type="evidence" value="ECO:0007669"/>
    <property type="project" value="UniProtKB-SubCell"/>
</dbReference>
<gene>
    <name evidence="6" type="ORF">Scep_008100</name>
</gene>
<comment type="caution">
    <text evidence="6">The sequence shown here is derived from an EMBL/GenBank/DDBJ whole genome shotgun (WGS) entry which is preliminary data.</text>
</comment>
<dbReference type="PANTHER" id="PTHR28242:SF43">
    <property type="entry name" value="HISTIDINE-CONTAINING PHOSPHOTRANSFER PROTEIN 4"/>
    <property type="match status" value="1"/>
</dbReference>
<evidence type="ECO:0000256" key="1">
    <source>
        <dbReference type="ARBA" id="ARBA00022864"/>
    </source>
</evidence>
<dbReference type="Gene3D" id="1.20.120.160">
    <property type="entry name" value="HPT domain"/>
    <property type="match status" value="1"/>
</dbReference>
<feature type="domain" description="HPt" evidence="5">
    <location>
        <begin position="38"/>
        <end position="133"/>
    </location>
</feature>
<dbReference type="Pfam" id="PF01627">
    <property type="entry name" value="Hpt"/>
    <property type="match status" value="1"/>
</dbReference>